<keyword evidence="5 6" id="KW-0472">Membrane</keyword>
<gene>
    <name evidence="8" type="ORF">TRIATDRAFT_299582</name>
</gene>
<dbReference type="PANTHER" id="PTHR43791:SF52">
    <property type="entry name" value="TRANSPORTER, PUTATIVE (AFU_ORTHOLOGUE AFUA_1G11820)-RELATED"/>
    <property type="match status" value="1"/>
</dbReference>
<comment type="subcellular location">
    <subcellularLocation>
        <location evidence="1">Membrane</location>
        <topology evidence="1">Multi-pass membrane protein</topology>
    </subcellularLocation>
</comment>
<dbReference type="GO" id="GO:0016020">
    <property type="term" value="C:membrane"/>
    <property type="evidence" value="ECO:0007669"/>
    <property type="project" value="UniProtKB-SubCell"/>
</dbReference>
<evidence type="ECO:0000256" key="3">
    <source>
        <dbReference type="ARBA" id="ARBA00022692"/>
    </source>
</evidence>
<feature type="transmembrane region" description="Helical" evidence="6">
    <location>
        <begin position="348"/>
        <end position="368"/>
    </location>
</feature>
<accession>G9NTZ0</accession>
<reference evidence="8 9" key="1">
    <citation type="journal article" date="2011" name="Genome Biol.">
        <title>Comparative genome sequence analysis underscores mycoparasitism as the ancestral life style of Trichoderma.</title>
        <authorList>
            <person name="Kubicek C.P."/>
            <person name="Herrera-Estrella A."/>
            <person name="Seidl-Seiboth V."/>
            <person name="Martinez D.A."/>
            <person name="Druzhinina I.S."/>
            <person name="Thon M."/>
            <person name="Zeilinger S."/>
            <person name="Casas-Flores S."/>
            <person name="Horwitz B.A."/>
            <person name="Mukherjee P.K."/>
            <person name="Mukherjee M."/>
            <person name="Kredics L."/>
            <person name="Alcaraz L.D."/>
            <person name="Aerts A."/>
            <person name="Antal Z."/>
            <person name="Atanasova L."/>
            <person name="Cervantes-Badillo M.G."/>
            <person name="Challacombe J."/>
            <person name="Chertkov O."/>
            <person name="McCluskey K."/>
            <person name="Coulpier F."/>
            <person name="Deshpande N."/>
            <person name="von Doehren H."/>
            <person name="Ebbole D.J."/>
            <person name="Esquivel-Naranjo E.U."/>
            <person name="Fekete E."/>
            <person name="Flipphi M."/>
            <person name="Glaser F."/>
            <person name="Gomez-Rodriguez E.Y."/>
            <person name="Gruber S."/>
            <person name="Han C."/>
            <person name="Henrissat B."/>
            <person name="Hermosa R."/>
            <person name="Hernandez-Onate M."/>
            <person name="Karaffa L."/>
            <person name="Kosti I."/>
            <person name="Le Crom S."/>
            <person name="Lindquist E."/>
            <person name="Lucas S."/>
            <person name="Luebeck M."/>
            <person name="Luebeck P.S."/>
            <person name="Margeot A."/>
            <person name="Metz B."/>
            <person name="Misra M."/>
            <person name="Nevalainen H."/>
            <person name="Omann M."/>
            <person name="Packer N."/>
            <person name="Perrone G."/>
            <person name="Uresti-Rivera E.E."/>
            <person name="Salamov A."/>
            <person name="Schmoll M."/>
            <person name="Seiboth B."/>
            <person name="Shapiro H."/>
            <person name="Sukno S."/>
            <person name="Tamayo-Ramos J.A."/>
            <person name="Tisch D."/>
            <person name="Wiest A."/>
            <person name="Wilkinson H.H."/>
            <person name="Zhang M."/>
            <person name="Coutinho P.M."/>
            <person name="Kenerley C.M."/>
            <person name="Monte E."/>
            <person name="Baker S.E."/>
            <person name="Grigoriev I.V."/>
        </authorList>
    </citation>
    <scope>NUCLEOTIDE SEQUENCE [LARGE SCALE GENOMIC DNA]</scope>
    <source>
        <strain evidence="9">ATCC 20476 / IMI 206040</strain>
    </source>
</reference>
<dbReference type="InterPro" id="IPR011701">
    <property type="entry name" value="MFS"/>
</dbReference>
<proteinExistence type="predicted"/>
<evidence type="ECO:0000256" key="5">
    <source>
        <dbReference type="ARBA" id="ARBA00023136"/>
    </source>
</evidence>
<feature type="transmembrane region" description="Helical" evidence="6">
    <location>
        <begin position="284"/>
        <end position="312"/>
    </location>
</feature>
<dbReference type="InterPro" id="IPR020846">
    <property type="entry name" value="MFS_dom"/>
</dbReference>
<dbReference type="Proteomes" id="UP000005426">
    <property type="component" value="Unassembled WGS sequence"/>
</dbReference>
<feature type="transmembrane region" description="Helical" evidence="6">
    <location>
        <begin position="324"/>
        <end position="342"/>
    </location>
</feature>
<organism evidence="8 9">
    <name type="scientific">Hypocrea atroviridis (strain ATCC 20476 / IMI 206040)</name>
    <name type="common">Trichoderma atroviride</name>
    <dbReference type="NCBI Taxonomy" id="452589"/>
    <lineage>
        <taxon>Eukaryota</taxon>
        <taxon>Fungi</taxon>
        <taxon>Dikarya</taxon>
        <taxon>Ascomycota</taxon>
        <taxon>Pezizomycotina</taxon>
        <taxon>Sordariomycetes</taxon>
        <taxon>Hypocreomycetidae</taxon>
        <taxon>Hypocreales</taxon>
        <taxon>Hypocreaceae</taxon>
        <taxon>Trichoderma</taxon>
    </lineage>
</organism>
<feature type="transmembrane region" description="Helical" evidence="6">
    <location>
        <begin position="92"/>
        <end position="114"/>
    </location>
</feature>
<dbReference type="eggNOG" id="KOG2533">
    <property type="taxonomic scope" value="Eukaryota"/>
</dbReference>
<keyword evidence="3 6" id="KW-0812">Transmembrane</keyword>
<dbReference type="Gene3D" id="1.20.1250.20">
    <property type="entry name" value="MFS general substrate transporter like domains"/>
    <property type="match status" value="2"/>
</dbReference>
<dbReference type="InterPro" id="IPR036259">
    <property type="entry name" value="MFS_trans_sf"/>
</dbReference>
<dbReference type="HOGENOM" id="CLU_001265_0_1_1"/>
<evidence type="ECO:0000256" key="6">
    <source>
        <dbReference type="SAM" id="Phobius"/>
    </source>
</evidence>
<feature type="transmembrane region" description="Helical" evidence="6">
    <location>
        <begin position="152"/>
        <end position="172"/>
    </location>
</feature>
<dbReference type="SUPFAM" id="SSF103473">
    <property type="entry name" value="MFS general substrate transporter"/>
    <property type="match status" value="1"/>
</dbReference>
<feature type="transmembrane region" description="Helical" evidence="6">
    <location>
        <begin position="216"/>
        <end position="236"/>
    </location>
</feature>
<name>G9NTZ0_HYPAI</name>
<dbReference type="GeneID" id="25781426"/>
<evidence type="ECO:0000256" key="4">
    <source>
        <dbReference type="ARBA" id="ARBA00022989"/>
    </source>
</evidence>
<dbReference type="PANTHER" id="PTHR43791">
    <property type="entry name" value="PERMEASE-RELATED"/>
    <property type="match status" value="1"/>
</dbReference>
<dbReference type="OMA" id="AYYPRYE"/>
<comment type="caution">
    <text evidence="8">The sequence shown here is derived from an EMBL/GenBank/DDBJ whole genome shotgun (WGS) entry which is preliminary data.</text>
</comment>
<keyword evidence="2" id="KW-0813">Transport</keyword>
<feature type="domain" description="Major facilitator superfamily (MFS) profile" evidence="7">
    <location>
        <begin position="53"/>
        <end position="471"/>
    </location>
</feature>
<dbReference type="PROSITE" id="PS50850">
    <property type="entry name" value="MFS"/>
    <property type="match status" value="1"/>
</dbReference>
<dbReference type="FunFam" id="1.20.1250.20:FF:000057">
    <property type="entry name" value="MFS general substrate transporter"/>
    <property type="match status" value="1"/>
</dbReference>
<evidence type="ECO:0000256" key="2">
    <source>
        <dbReference type="ARBA" id="ARBA00022448"/>
    </source>
</evidence>
<dbReference type="RefSeq" id="XP_013944344.1">
    <property type="nucleotide sequence ID" value="XM_014088869.1"/>
</dbReference>
<dbReference type="OrthoDB" id="19923at2759"/>
<protein>
    <recommendedName>
        <fullName evidence="7">Major facilitator superfamily (MFS) profile domain-containing protein</fullName>
    </recommendedName>
</protein>
<evidence type="ECO:0000313" key="9">
    <source>
        <dbReference type="Proteomes" id="UP000005426"/>
    </source>
</evidence>
<evidence type="ECO:0000259" key="7">
    <source>
        <dbReference type="PROSITE" id="PS50850"/>
    </source>
</evidence>
<feature type="transmembrane region" description="Helical" evidence="6">
    <location>
        <begin position="184"/>
        <end position="204"/>
    </location>
</feature>
<evidence type="ECO:0000256" key="1">
    <source>
        <dbReference type="ARBA" id="ARBA00004141"/>
    </source>
</evidence>
<keyword evidence="9" id="KW-1185">Reference proteome</keyword>
<dbReference type="Pfam" id="PF07690">
    <property type="entry name" value="MFS_1"/>
    <property type="match status" value="1"/>
</dbReference>
<dbReference type="GO" id="GO:0022857">
    <property type="term" value="F:transmembrane transporter activity"/>
    <property type="evidence" value="ECO:0007669"/>
    <property type="project" value="InterPro"/>
</dbReference>
<feature type="transmembrane region" description="Helical" evidence="6">
    <location>
        <begin position="380"/>
        <end position="400"/>
    </location>
</feature>
<dbReference type="AlphaFoldDB" id="G9NTZ0"/>
<evidence type="ECO:0000313" key="8">
    <source>
        <dbReference type="EMBL" id="EHK46176.1"/>
    </source>
</evidence>
<dbReference type="KEGG" id="tatv:25781426"/>
<feature type="transmembrane region" description="Helical" evidence="6">
    <location>
        <begin position="120"/>
        <end position="140"/>
    </location>
</feature>
<keyword evidence="4 6" id="KW-1133">Transmembrane helix</keyword>
<dbReference type="EMBL" id="ABDG02000023">
    <property type="protein sequence ID" value="EHK46176.1"/>
    <property type="molecule type" value="Genomic_DNA"/>
</dbReference>
<sequence length="499" mass="54649">MTATESDAEVAAEKSLGLASAIPASATTSAVDVADCLSNAEYRKLIWKLDVHLLPPLFVLWFISLIDRVNIGTARIQGLEKDLGMNPLTNQFNIATVVVFIGLMLAEVPSNWLVKRFTPATVLCSECIILGIFTICQGLLHNFAGLVGIRLVIGILEAGLIPGSIFLLSAYYPRYELQWRVSMLHVGNAISNAFGGLLAFAVASIHSSNGWSGWRWIFVIEGLITIALTLVCWPFINNWPATAKWLKPYEKAVLEERIRVDGIIGRMDILDRKAVIRCITDWKVYLSAFIIIGIISSVYSCTLFAPTIVQVLKPTYTPRQIQSLVIPIFISASISTLSFAYISDKLKHRAGIALAGCFIAIIGYIILLNQEHVSVNARYGALYLIASGSFAALPGAWILLLNNVSGSYKTAFAMGMEIGLGNGGGFVASLSFQSKNAPFYWSGFRTTFSLMCMAVGLICVYVAGLWYENKQKRAGNRNALLTEEGDNLGDAHPEFIYTY</sequence>
<feature type="transmembrane region" description="Helical" evidence="6">
    <location>
        <begin position="448"/>
        <end position="467"/>
    </location>
</feature>